<feature type="region of interest" description="Disordered" evidence="1">
    <location>
        <begin position="180"/>
        <end position="221"/>
    </location>
</feature>
<dbReference type="AlphaFoldDB" id="A0A1I4FFK7"/>
<sequence>MDVIEKAIRAALEKGDAEDKGFREKVYRSAFAALDRALQANPNVTVETAISRRKSLQAKITEIESEFIPAVPEIDPAIFDFSENGSAQQPAELEVRPAPAAPVAPVVTAPRVEPTSPAAPVVEPMAPAAPVASAAPAVSVVETVAPTIDTAATQAESPAPRIDVSPPSPSAVAPAIDLGIAGNAPPARPAAANGRTEPSFASEPSIGGPATVTPPEDPTAFTAPDVAALQMDPPKQPVSEEEIYEVSPDPDAAVARERRRPYSAMFIAVTLLVAGAMGLWWAADTGLLKSAAERDTSVPNPPATADAEDFIPEDQEPVQAPRKPGETDALKNWISVFTPADANNVSAPSDTGVEVVQGDEGEVLRIRSGTSGSAILFDVGQGVLEQIAGKRAIFDIVASAEEGQETQISVSCNFGELGDCGRKRYAVGHERGEFLFEIELPAGEPGAGGTIAISSDISNEGKAVDISEIKVSIGE</sequence>
<organism evidence="3 4">
    <name type="scientific">Neomesorhizobium albiziae</name>
    <dbReference type="NCBI Taxonomy" id="335020"/>
    <lineage>
        <taxon>Bacteria</taxon>
        <taxon>Pseudomonadati</taxon>
        <taxon>Pseudomonadota</taxon>
        <taxon>Alphaproteobacteria</taxon>
        <taxon>Hyphomicrobiales</taxon>
        <taxon>Phyllobacteriaceae</taxon>
        <taxon>Neomesorhizobium</taxon>
    </lineage>
</organism>
<dbReference type="Proteomes" id="UP000323300">
    <property type="component" value="Unassembled WGS sequence"/>
</dbReference>
<gene>
    <name evidence="3" type="ORF">SAMN04488498_1441</name>
</gene>
<evidence type="ECO:0000313" key="4">
    <source>
        <dbReference type="Proteomes" id="UP000323300"/>
    </source>
</evidence>
<proteinExistence type="predicted"/>
<feature type="compositionally biased region" description="Acidic residues" evidence="1">
    <location>
        <begin position="306"/>
        <end position="316"/>
    </location>
</feature>
<feature type="compositionally biased region" description="Low complexity" evidence="1">
    <location>
        <begin position="180"/>
        <end position="195"/>
    </location>
</feature>
<keyword evidence="2" id="KW-1133">Transmembrane helix</keyword>
<keyword evidence="4" id="KW-1185">Reference proteome</keyword>
<dbReference type="EMBL" id="FOSL01000044">
    <property type="protein sequence ID" value="SFL16233.1"/>
    <property type="molecule type" value="Genomic_DNA"/>
</dbReference>
<protein>
    <submittedName>
        <fullName evidence="3">Uncharacterized protein</fullName>
    </submittedName>
</protein>
<name>A0A1I4FFK7_9HYPH</name>
<evidence type="ECO:0000256" key="2">
    <source>
        <dbReference type="SAM" id="Phobius"/>
    </source>
</evidence>
<feature type="region of interest" description="Disordered" evidence="1">
    <location>
        <begin position="293"/>
        <end position="325"/>
    </location>
</feature>
<keyword evidence="2" id="KW-0812">Transmembrane</keyword>
<feature type="transmembrane region" description="Helical" evidence="2">
    <location>
        <begin position="264"/>
        <end position="283"/>
    </location>
</feature>
<feature type="region of interest" description="Disordered" evidence="1">
    <location>
        <begin position="231"/>
        <end position="250"/>
    </location>
</feature>
<evidence type="ECO:0000313" key="3">
    <source>
        <dbReference type="EMBL" id="SFL16233.1"/>
    </source>
</evidence>
<evidence type="ECO:0000256" key="1">
    <source>
        <dbReference type="SAM" id="MobiDB-lite"/>
    </source>
</evidence>
<keyword evidence="2" id="KW-0472">Membrane</keyword>
<reference evidence="3 4" key="1">
    <citation type="submission" date="2016-10" db="EMBL/GenBank/DDBJ databases">
        <authorList>
            <person name="Varghese N."/>
            <person name="Submissions S."/>
        </authorList>
    </citation>
    <scope>NUCLEOTIDE SEQUENCE [LARGE SCALE GENOMIC DNA]</scope>
    <source>
        <strain evidence="3 4">DSM 21822</strain>
    </source>
</reference>
<accession>A0A1I4FFK7</accession>